<dbReference type="EMBL" id="CU207366">
    <property type="protein sequence ID" value="CAL65158.1"/>
    <property type="molecule type" value="Genomic_DNA"/>
</dbReference>
<sequence length="49" mass="5699">MLFIKHFLFHYWVSTLAYPEEGRKIQPDIDYLATAKYLQIPLILSIGSG</sequence>
<dbReference type="HOGENOM" id="CLU_3136200_0_0_10"/>
<dbReference type="KEGG" id="gfo:GFO_0171"/>
<protein>
    <submittedName>
        <fullName evidence="1">Uncharacterized protein</fullName>
    </submittedName>
</protein>
<evidence type="ECO:0000313" key="2">
    <source>
        <dbReference type="Proteomes" id="UP000000755"/>
    </source>
</evidence>
<accession>A0LXR3</accession>
<proteinExistence type="predicted"/>
<reference evidence="1 2" key="1">
    <citation type="journal article" date="2006" name="Environ. Microbiol.">
        <title>Whole genome analysis of the marine Bacteroidetes'Gramella forsetii' reveals adaptations to degradation of polymeric organic matter.</title>
        <authorList>
            <person name="Bauer M."/>
            <person name="Kube M."/>
            <person name="Teeling H."/>
            <person name="Richter M."/>
            <person name="Lombardot T."/>
            <person name="Allers E."/>
            <person name="Wuerdemann C.A."/>
            <person name="Quast C."/>
            <person name="Kuhl H."/>
            <person name="Knaust F."/>
            <person name="Woebken D."/>
            <person name="Bischof K."/>
            <person name="Mussmann M."/>
            <person name="Choudhuri J.V."/>
            <person name="Meyer F."/>
            <person name="Reinhardt R."/>
            <person name="Amann R.I."/>
            <person name="Gloeckner F.O."/>
        </authorList>
    </citation>
    <scope>NUCLEOTIDE SEQUENCE [LARGE SCALE GENOMIC DNA]</scope>
    <source>
        <strain evidence="1 2">KT0803</strain>
    </source>
</reference>
<evidence type="ECO:0000313" key="1">
    <source>
        <dbReference type="EMBL" id="CAL65158.1"/>
    </source>
</evidence>
<organism evidence="1 2">
    <name type="scientific">Christiangramia forsetii (strain DSM 17595 / CGMCC 1.15422 / KT0803)</name>
    <name type="common">Gramella forsetii</name>
    <dbReference type="NCBI Taxonomy" id="411154"/>
    <lineage>
        <taxon>Bacteria</taxon>
        <taxon>Pseudomonadati</taxon>
        <taxon>Bacteroidota</taxon>
        <taxon>Flavobacteriia</taxon>
        <taxon>Flavobacteriales</taxon>
        <taxon>Flavobacteriaceae</taxon>
        <taxon>Christiangramia</taxon>
    </lineage>
</organism>
<name>A0LXR3_CHRFK</name>
<gene>
    <name evidence="1" type="ordered locus">GFO_0171</name>
</gene>
<dbReference type="Proteomes" id="UP000000755">
    <property type="component" value="Chromosome"/>
</dbReference>
<dbReference type="AlphaFoldDB" id="A0LXR3"/>